<dbReference type="PROSITE" id="PS50268">
    <property type="entry name" value="CADHERIN_2"/>
    <property type="match status" value="4"/>
</dbReference>
<dbReference type="NCBIfam" id="NF012211">
    <property type="entry name" value="tand_rpt_95"/>
    <property type="match status" value="6"/>
</dbReference>
<feature type="compositionally biased region" description="Polar residues" evidence="1">
    <location>
        <begin position="3755"/>
        <end position="3779"/>
    </location>
</feature>
<dbReference type="Pfam" id="PF17892">
    <property type="entry name" value="Cadherin_5"/>
    <property type="match status" value="7"/>
</dbReference>
<feature type="compositionally biased region" description="Acidic residues" evidence="1">
    <location>
        <begin position="5807"/>
        <end position="5817"/>
    </location>
</feature>
<sequence length="5817" mass="586354">MPDQNPSKLQSSRSTSDPRDEMSEEVFAWVVTDTSELPEVPAEGSHASPDDVPDGDGSTNNRQLMVSAPALARHMGTDVSDLHSEPGRPGAEAGSDWLQSSGLLPLSPVNSGLLGSGQPAFTHALPSTGSGHNVGHAVIPPVTPVTGSPTSGHAPNHIVTGGQPNGPAIAGLIPGGKEGEPLPVMISVVNGNNKPDGLSLTIGGLPPGTSMNHGHQGPGGTWVLSPGTDLINLTMTPPTDWFGSGHLTATVVQPDGHSSQAQIPFNVLPQPDAARIAGTDTGTTTEDRILTVSGALTITDPDPGEANFQATSLTGNFGRLQIDASGHWKYGLDNNAPSVQALVSGQVAKETFTVHSVDGTSHQLVVNIFGTDDRATIAGASQGTVTEDKLQSTGGKLDVTDPDAGQASFVPQSGAAGAHGSFTVQPDGTWSYALDNGQPAVQALKSGEQLTDTLTVSSLDGTTKQITVTINGTDDKAAISGTAVGAVTEDKVQSTGGKLDVTDPDAGQASFVPQSGAAGAHGSFTVQPDGTWSYALDNGQPAVQALKSGEQLTDTLTVSSLDGTTKQITVTINGTDDKAAISGTAVGAVTEDKVQSTGGKLDVTDPDAGQASFVPQSGAAGAHGSFTVQPDGTWSYALDNGQPAVQALKSGEQLTDTLTVSSLDGTTKQITVTINGTDDKAAISGTAVGAVTEDKVQSTGGKLDVTDPDAGQASFVPQSGAAGAHGSFTVQPDGTWSYALDNGQPAVQALKSGEQLTDTLTVSSLDGTTKQITVTINGTDDKAAISGTAVGAVTEDKVQSTGGKLDVTDPDAGQAQFVPQTGAAGAHGSFTVQPDGTWSYALDNGQPAVQALKSGEQLTDTLTVSSLDGTTKQITVTINGTDDKAAISGTAVGAVTEDKVQSTGGKLDVTDPDAGQASFVPQSGAAGAHGSFTVQPDGTWSYALDNGQPAVQALKSGEQLTDTLTVSSLDGTTKQITVTINGTDDKAAISGTAVGAVTEDKVQSTGGKLDVTDPDAGQASFVPQSGAAGAHGSFTVQPDGTWSYALDNGQPAVQALKSGEQLTDTLTVSSLDGTTKQITVTINGTDDKAAISGTAVGAVTEDKVQSTGGKLDVTDPDAGQASFVPQSGAAGAHGSFTVQPDGTWSYALDNGQPAVQALKSGEQLTDTLTVSSLDGTTKQITVTINGTDDKAAISGTAVGAVTEDKVQSTGGKLDVTDPDAGQASFVPQSGAAGAHGSFTVQPDGTWSYALDNGQPAVQALKSGEQLTDTLTVSSLDGTTKQITVTINGTDDKAAISGTAVGAVTEDKVQSTGGKLDVTDPDAGQASFVPQSGAAGAHGSFTVQPDGTWSYALDNGQPAVQALKSGEQLTDTLTVSSLDGTTKQITVTINGTDDKAAISGTAVGAVTEDKVQSTGGKLDVTDPDAGQASFVPQSGAAGAHGSFTVQPDGTWSYALDNGQPAVQALKSGEQLTDTLTVSSLDGTTKQITVTINGTDDKAAISGTAVGAVTEDKVQSTGGKLDVTDPDAGQASFVPQSGAAGAHGSFTVQPDGTWSYALDNGQPAVQALKSGEQLTDTLTVSSLDGTTKQITVTINGTDDKAAISGTAVGAVTEDKVQSTGGKLDVTDPDAGQAQFVPQTGAAGAHGSFTVQPDGTWSYALDNGQPAVQALKSGEQLTDTLTVSSLDGTTKQITVTINGTDDKAAISGTAVGAVTEDKVQSTGGKLDVTDPDAGQASFVPQSGAAGAHGSFTVQPDGTWSYALDNGQPAVQALKSGEQLTDTLTVSSLDGTTKQITVTINGTDDKAAISGTAVGAVTEDKVQSTGGKLDVTDPDAGQASFVPQSGAAGAHGSFTVQPDGTWSYALDNGQPAVQALKSGEQLTDTLTVSSLDGTTKQITVTINGTDDKAAISGTAVGAVTEDKVQSTGGKLDVTDPDAGQAQFVPQTGAAGAHGSFTVQPDGTWSYALDNGQPAVQALKSGEQLTDTLTVSSLDGTTKQITVTINGTDDKAAISGTAVGAVTEDKVQSTGGKLDVTDPDAGQASFVPQSGAAGAHGSFTVQPDGTWSYALDNGQPAVQALKSGEQLTDTLTVSSLDGTTKQITVTINGTDDKAAISGTAVGAVTEDKVQSTGGKLDVTDPDAGQASFVPQSGAAGAHGSFTVQPDGTWSYALDNGQPAVQALKSGEQLTDTLTVSSLDGTTKQITVTINGTDDKAAISGTAVGAVTEDKVQSTGGKLDVTDPDAGQASFVPQSGAAGAHGSFTVQPDGTWSYALDNGQPAVQALKSGEQLTDTLTVSSLDGTTKQITVTINGTDDKAAISGTAVGAVTEDKVQSTGGKLDVTDPDAGQASFVPQSGAAGAHGSFTVQPDGTWSYALDNGQPAVQALKSGEQLTDTLTVSSLDGTTKQITVTINGTDDKAAISGTAVGAVTEDKVQSTGGKLDVTDPDAGQASFVPQSGAAGAHGSFTVQPDGTWSYALDNGQPAVQALKSGEQLTDTLTVSSLDGTTKQITVTINGTDDKAAISGTAVGAVTEDKVQSTGGKLDVTDPDAGQASFVPQSGAAGAHGSFTVQPDGTWSYALDNGQPAVQALKSGEQLTDTLTVSSLDGTTKQITVTINGTDDKAAISGTAVGAVTEDKVQSTGGKLDVTDPDAGQASFVPQSGAAGAHGSFTVQPDGTWSYALDNGQPAVQALKSGEQLTDTLTVSSLDGTTKQITVTINGTDDKAAISGTAVGAVTEDKVQSTGGKLDVTDPDAGQAQFVPQTGAAGAHGSFTVQPDGTWSYALDNGQPAVQALKSGEQLTDTLTVSSLDGTTKQITVTINGTDDKAAISGTAVGAVTEDKVQSTGGKLDVTDPDAGQASFVPQSGAAGAHGSFTVQPDGTWSYALDNGQPAVQALKSGEQLTDTLTVSSLDGTTKQITVTINGTDDKAAISGTAVGAVTEDKVQSTGGKLDVTDPDAGQASFVPQSGAAGAHGSFTVQPDGTWSYALDNGQPAVQALKSGEQLTDTLTVSSLDGTTKQITVTINGTDDKAAISGTAVGAVTEDKVQSTGGKLDVTDPDAGQASFVPQSGAAGAHGSFTVQPDGTWSYALDNGQPAVQALKSGEQLTDTLTVSSLDGTTKQITVTINGTDDKAAISGTAVGAVTEDKVQSTGGKLDVTDPDAGQASFVPQSGAAGAHGSFTVQPDGTWSYALDNGQPAVQALKSGEQLTDTLTVSSLDGTTKQITVTINGTDDKAAISGTAVGAVTEDKVQSTGGKLDVTDPDAGQASFVPQSGAAGAHGSFTVQPDGTWSYALDNGQPAVQALKTGDQITDTLTVSTVDGTTKQIQITIHGTNDAPVLSAATASATEDGSAVSGQMSATDVDTGDTLAYSLGQAAPAGFALNADGSWSFDPTDAAYQHLAAGATEQVTIPVTVTDGTDTDTQNLVITVTGTNDGPAVSGPVTLPGGTEDKAVQITATQLLEHATDVDTGDQLSVTGLTASHGVISGDAANGFTFTPDPNYNGPVALSYTVTDGHGGNTAQTANLTLGSVSDAAVITANVPQLKEDRDLTGFGSGAELGATGHFHVTDPDGPAQSQFVPHDVNGLLQGSFGGTLQIYADGKYYYHLPNISVDYLKDGESVQDRFTVDSVDGTTQEVVFTIHGTSDAPVIYSNRHYVFEDNHPLAGQVGKPLTDRISADDADKGDTAQLVFKPIAQVPGFSLKPDGSYTFDASNSAYQYLSEGQKHTVSIPFSVTDPDGHTSTGHLTIKVEGTNDVPSIDGSSVTTGTVTEDASSTRATGTMSASDVDAGSRLHWAAVGSTQGHYGSFAIDAHTGQWTYTLDNSLPATQQLSATDQPTESFRVAVIDEHGAQSQKTVVVTVSGTNDGPAVSGPVTLPGGTEDKAVQITAAQLLEHATDVDTGDQLSVTGLTASHGTISGDAANGFTFTPDPNYNGPVSLSYTVTDGHGGSVAQKATIALAARDDPAVVSGTDTGDLTEDKNVGPSSAHPISVGGTLSVSDPDGAASNHFSYSIWGEHAVSDPFGGSLHMDRYGNWHYAVDNSHAAVQRLAAGEEGHATYRVSTADGTTHQIQITIHGTNDAPVLSTATASATEDGSSVTGQMSATDVDTGDTLAYSLGQTAPAGFTLNADGSWSFDPTDGAYQHLAAGATQQLTIPVTVTDKTGATDTENLVITVTGTNDGPAVSGPVTLPGGTEDKAVQITAAQLLEHATDIDTGDTLSVAGLSASHGSISGDAAHGFTFTPDPNYNGPVSLSYQVTDGHGGTVSQTAALTLAATGDAAVIGGVDTGDVTEDVNVMGMQWLQTRGQLTIADPDTGEARFVMFPMRGSYPTSLGGNASLVIGPKGGWIYDGDNDDPRVQALGAGQTLVDTVTVRSADGTSHQIQITIHGTNDAPVLSAATASATEDGQSVTGQMSATDVDTGDTLSFAPANPVPGFTLGTDGSWSFDPTDAAYQHLAAGATQQVTVPVTVTDSAGATDTENLVITVTGSNDGPVVSGPVSLPGGTEDHSVQITAAQLLEHATDIDTGDTLSVAGLSASHGSISGDAAHGFTFTPDPNYNGPVSLSYQVTDGHGGTVSQTAALTLAATGDAAVIGGVDTGDVTEDVNVMGMQWLQTRGQLTIADPDTGEARFVMFPMRGSYPTSLGGNASLVIGPKGGWIYDGDNDDPRVQALGAGQTLVDTVTVRSADGTSHQIQITIHGTNDAPVLSAATASATEDGQSVTGQMSATDVDTGDTLSFAPANPVPGFTLGTDGSWSFDPTDAAYQHLAAGATQQVTVPVTVTDSAGATDTENLVITVTGSNDGPVVSGPVSLPGGTEDHSVQITAAQLLEHATDIDTGDTLSVAGLSASHGSISGDAAHGFTFTPDPNYNGPVSLSYQVTDGHGGTVSQTAALTLAATGDAAVIGGVDTGDVTEDVNVMGMQWLQTRGQLTIADPDTGEARFVMFPMRGSYPTSLGGNASLVIGPKGGWIYDGDNDDPRVQALGAGQTLVDTVTVRSADGTSHQIQITIHGTNDAPVLSAATASATEDGQSVTGQMSATDVDTGDTLSFAPANPVPGFTLGTDGSWSFDPTDAAYQHLAAGATQQVTVPVTVTDSAGATDTENLVITVTGSNDGPVVSGPVSLPGGTEDHSVQITAAQLLAQATDIDTGDQLAVTGLSASHGTITGDATTGYTFTPDANYNGPVQLSYSVTDGHGGSVAQTASLTLAAVGDAAVIGGVDTGSVTEDHKSGMQWLQTQGQLTVTDPDSGEAVFVGAPMRGSYPTSLGGNSFLTIDPQGHWFYDGDNNNPRIQALKDGDTLVDTVTVSTKDGTTHQIQITIHGTNDAPVLSAATASATEDGSAVSGKMSATDVDTGDSQQYSLGQAAPAGFALNADGSWTFDPTDAAYQHLAAGATQQVTVPVTVTDSAGATDTENLVITVTGSNDGPVVHAGDLGATQPGAGRSLSASDLLAAVHATDVDTSDQLSISNVQVDPQYGSFHQSGSNWIFTPAAGAGHTDVPVTISVTDGHANSSATATLDVTALAFVPPTATQVHGAGTTHLSGILTGSAGGWTIDNGGGQGVLSLQGQYGTLTIDPTTGHFEYHYRSQSGVIKQGGSAATSGHHTDTFHILQHGTHTSDADVEVNIDVQSTHGNSGHHVDSTTLLGINIVPVQPPRHDAPSDEGPVVEITLDADPQDLSADAPGSTDVIDASFAAGAGSADDFDVHHSKGFEASEEHSGQEVAPPHHSDPMNVYLNAVGANIDSDVLVEQEGAELANPYTVALGVDAVVPVDDPMVDPTTMDDTTHSEDWNSQTATGREEVDLPVDEPLVPLPEDDDPSTNSG</sequence>
<keyword evidence="4" id="KW-1185">Reference proteome</keyword>
<name>A0ABZ2XN68_9RHOB</name>
<dbReference type="InterPro" id="IPR006644">
    <property type="entry name" value="Cadg"/>
</dbReference>
<feature type="region of interest" description="Disordered" evidence="1">
    <location>
        <begin position="3747"/>
        <end position="3779"/>
    </location>
</feature>
<dbReference type="InterPro" id="IPR041690">
    <property type="entry name" value="Cadherin_5"/>
</dbReference>
<dbReference type="PANTHER" id="PTHR14139">
    <property type="entry name" value="CALSYNTENIN"/>
    <property type="match status" value="1"/>
</dbReference>
<feature type="domain" description="Cadherin" evidence="2">
    <location>
        <begin position="5319"/>
        <end position="5423"/>
    </location>
</feature>
<feature type="domain" description="Cadherin" evidence="2">
    <location>
        <begin position="4075"/>
        <end position="4184"/>
    </location>
</feature>
<feature type="region of interest" description="Disordered" evidence="1">
    <location>
        <begin position="5768"/>
        <end position="5817"/>
    </location>
</feature>
<protein>
    <submittedName>
        <fullName evidence="3">VCBS domain-containing protein</fullName>
    </submittedName>
</protein>
<feature type="domain" description="Cadherin" evidence="2">
    <location>
        <begin position="3331"/>
        <end position="3439"/>
    </location>
</feature>
<dbReference type="SMART" id="SM00112">
    <property type="entry name" value="CA"/>
    <property type="match status" value="8"/>
</dbReference>
<gene>
    <name evidence="3" type="ORF">QEZ52_11800</name>
</gene>
<dbReference type="EMBL" id="CP123584">
    <property type="protein sequence ID" value="WZK87312.1"/>
    <property type="molecule type" value="Genomic_DNA"/>
</dbReference>
<dbReference type="InterPro" id="IPR002126">
    <property type="entry name" value="Cadherin-like_dom"/>
</dbReference>
<organism evidence="3 4">
    <name type="scientific">Aliisedimentitalea scapharcae</name>
    <dbReference type="NCBI Taxonomy" id="1524259"/>
    <lineage>
        <taxon>Bacteria</taxon>
        <taxon>Pseudomonadati</taxon>
        <taxon>Pseudomonadota</taxon>
        <taxon>Alphaproteobacteria</taxon>
        <taxon>Rhodobacterales</taxon>
        <taxon>Roseobacteraceae</taxon>
        <taxon>Aliisedimentitalea</taxon>
    </lineage>
</organism>
<feature type="domain" description="Cadherin" evidence="2">
    <location>
        <begin position="3756"/>
        <end position="3870"/>
    </location>
</feature>
<evidence type="ECO:0000256" key="1">
    <source>
        <dbReference type="SAM" id="MobiDB-lite"/>
    </source>
</evidence>
<dbReference type="PANTHER" id="PTHR14139:SF2">
    <property type="entry name" value="CALSYNTENIN-1"/>
    <property type="match status" value="1"/>
</dbReference>
<evidence type="ECO:0000313" key="3">
    <source>
        <dbReference type="EMBL" id="WZK87312.1"/>
    </source>
</evidence>
<proteinExistence type="predicted"/>
<dbReference type="Proteomes" id="UP001623232">
    <property type="component" value="Chromosome"/>
</dbReference>
<feature type="region of interest" description="Disordered" evidence="1">
    <location>
        <begin position="3966"/>
        <end position="3986"/>
    </location>
</feature>
<dbReference type="Gene3D" id="2.60.40.10">
    <property type="entry name" value="Immunoglobulins"/>
    <property type="match status" value="42"/>
</dbReference>
<dbReference type="RefSeq" id="WP_406644549.1">
    <property type="nucleotide sequence ID" value="NZ_CP123584.1"/>
</dbReference>
<accession>A0ABZ2XN68</accession>
<evidence type="ECO:0000313" key="4">
    <source>
        <dbReference type="Proteomes" id="UP001623232"/>
    </source>
</evidence>
<reference evidence="3 4" key="1">
    <citation type="submission" date="2023-04" db="EMBL/GenBank/DDBJ databases">
        <title>Complete genome sequence of Alisedimentitalea scapharcae.</title>
        <authorList>
            <person name="Rong J.-C."/>
            <person name="Yi M.-L."/>
            <person name="Zhao Q."/>
        </authorList>
    </citation>
    <scope>NUCLEOTIDE SEQUENCE [LARGE SCALE GENOMIC DNA]</scope>
    <source>
        <strain evidence="3 4">KCTC 42119</strain>
    </source>
</reference>
<dbReference type="InterPro" id="IPR013783">
    <property type="entry name" value="Ig-like_fold"/>
</dbReference>
<feature type="region of interest" description="Disordered" evidence="1">
    <location>
        <begin position="124"/>
        <end position="161"/>
    </location>
</feature>
<dbReference type="Pfam" id="PF17803">
    <property type="entry name" value="Cadherin_4"/>
    <property type="match status" value="37"/>
</dbReference>
<dbReference type="SMART" id="SM00736">
    <property type="entry name" value="CADG"/>
    <property type="match status" value="6"/>
</dbReference>
<feature type="compositionally biased region" description="Polar residues" evidence="1">
    <location>
        <begin position="1"/>
        <end position="15"/>
    </location>
</feature>
<dbReference type="NCBIfam" id="TIGR01965">
    <property type="entry name" value="VCBS_repeat"/>
    <property type="match status" value="44"/>
</dbReference>
<feature type="region of interest" description="Disordered" evidence="1">
    <location>
        <begin position="1"/>
        <end position="62"/>
    </location>
</feature>
<feature type="region of interest" description="Disordered" evidence="1">
    <location>
        <begin position="78"/>
        <end position="99"/>
    </location>
</feature>
<evidence type="ECO:0000259" key="2">
    <source>
        <dbReference type="PROSITE" id="PS50268"/>
    </source>
</evidence>
<dbReference type="InterPro" id="IPR010221">
    <property type="entry name" value="VCBS_dom"/>
</dbReference>
<dbReference type="InterPro" id="IPR040853">
    <property type="entry name" value="RapA2_cadherin-like"/>
</dbReference>
<dbReference type="Gene3D" id="2.60.40.2810">
    <property type="match status" value="1"/>
</dbReference>